<keyword evidence="3" id="KW-1185">Reference proteome</keyword>
<gene>
    <name evidence="2" type="ORF">CJ030_MR3G011172</name>
</gene>
<dbReference type="SUPFAM" id="SSF56672">
    <property type="entry name" value="DNA/RNA polymerases"/>
    <property type="match status" value="1"/>
</dbReference>
<evidence type="ECO:0000313" key="3">
    <source>
        <dbReference type="Proteomes" id="UP000516437"/>
    </source>
</evidence>
<dbReference type="Pfam" id="PF07727">
    <property type="entry name" value="RVT_2"/>
    <property type="match status" value="1"/>
</dbReference>
<dbReference type="InterPro" id="IPR043502">
    <property type="entry name" value="DNA/RNA_pol_sf"/>
</dbReference>
<dbReference type="InterPro" id="IPR013103">
    <property type="entry name" value="RVT_2"/>
</dbReference>
<dbReference type="OrthoDB" id="1931024at2759"/>
<dbReference type="EMBL" id="RXIC02000021">
    <property type="protein sequence ID" value="KAB1219568.1"/>
    <property type="molecule type" value="Genomic_DNA"/>
</dbReference>
<evidence type="ECO:0000259" key="1">
    <source>
        <dbReference type="Pfam" id="PF07727"/>
    </source>
</evidence>
<dbReference type="AlphaFoldDB" id="A0A6A1W798"/>
<protein>
    <submittedName>
        <fullName evidence="2">Retrovirus-related Pol polyprotein from transposon TNT 1-94</fullName>
    </submittedName>
</protein>
<feature type="domain" description="Reverse transcriptase Ty1/copia-type" evidence="1">
    <location>
        <begin position="3"/>
        <end position="163"/>
    </location>
</feature>
<sequence length="285" mass="32031">MRQLYMRSAFLHGDLTVAVFMVQPPGFIHPNYPNHVCKLRKAICGLKQAPRAWFSKLSSKLLELGFVASHADSSLFTYICASLRIYFLVYVNDIVITGSNPSAIISLIATLRLSFPMKDLGQLHYFLGVEVHHSNSGILLSQHKYIEDLLKKTNMHSSKPLSTLMATTGSLTALDGALFEYPTLYRSVVGSLQYLSFTRSDLAFAVNRVCQYKQTPRVPHWQAVKRILLYLRHTVHFGLQFSRSSSSVLVAYSDADWAGSPDDLRSTGCLCIFYGSHLISWSSRK</sequence>
<proteinExistence type="predicted"/>
<dbReference type="PANTHER" id="PTHR11439:SF455">
    <property type="entry name" value="RLK (RECEPTOR-LIKE PROTEIN KINASE) 8, PUTATIVE-RELATED"/>
    <property type="match status" value="1"/>
</dbReference>
<evidence type="ECO:0000313" key="2">
    <source>
        <dbReference type="EMBL" id="KAB1219568.1"/>
    </source>
</evidence>
<dbReference type="PANTHER" id="PTHR11439">
    <property type="entry name" value="GAG-POL-RELATED RETROTRANSPOSON"/>
    <property type="match status" value="1"/>
</dbReference>
<name>A0A6A1W798_9ROSI</name>
<organism evidence="2 3">
    <name type="scientific">Morella rubra</name>
    <name type="common">Chinese bayberry</name>
    <dbReference type="NCBI Taxonomy" id="262757"/>
    <lineage>
        <taxon>Eukaryota</taxon>
        <taxon>Viridiplantae</taxon>
        <taxon>Streptophyta</taxon>
        <taxon>Embryophyta</taxon>
        <taxon>Tracheophyta</taxon>
        <taxon>Spermatophyta</taxon>
        <taxon>Magnoliopsida</taxon>
        <taxon>eudicotyledons</taxon>
        <taxon>Gunneridae</taxon>
        <taxon>Pentapetalae</taxon>
        <taxon>rosids</taxon>
        <taxon>fabids</taxon>
        <taxon>Fagales</taxon>
        <taxon>Myricaceae</taxon>
        <taxon>Morella</taxon>
    </lineage>
</organism>
<comment type="caution">
    <text evidence="2">The sequence shown here is derived from an EMBL/GenBank/DDBJ whole genome shotgun (WGS) entry which is preliminary data.</text>
</comment>
<dbReference type="Proteomes" id="UP000516437">
    <property type="component" value="Chromosome 3"/>
</dbReference>
<reference evidence="2 3" key="1">
    <citation type="journal article" date="2019" name="Plant Biotechnol. J.">
        <title>The red bayberry genome and genetic basis of sex determination.</title>
        <authorList>
            <person name="Jia H.M."/>
            <person name="Jia H.J."/>
            <person name="Cai Q.L."/>
            <person name="Wang Y."/>
            <person name="Zhao H.B."/>
            <person name="Yang W.F."/>
            <person name="Wang G.Y."/>
            <person name="Li Y.H."/>
            <person name="Zhan D.L."/>
            <person name="Shen Y.T."/>
            <person name="Niu Q.F."/>
            <person name="Chang L."/>
            <person name="Qiu J."/>
            <person name="Zhao L."/>
            <person name="Xie H.B."/>
            <person name="Fu W.Y."/>
            <person name="Jin J."/>
            <person name="Li X.W."/>
            <person name="Jiao Y."/>
            <person name="Zhou C.C."/>
            <person name="Tu T."/>
            <person name="Chai C.Y."/>
            <person name="Gao J.L."/>
            <person name="Fan L.J."/>
            <person name="van de Weg E."/>
            <person name="Wang J.Y."/>
            <person name="Gao Z.S."/>
        </authorList>
    </citation>
    <scope>NUCLEOTIDE SEQUENCE [LARGE SCALE GENOMIC DNA]</scope>
    <source>
        <tissue evidence="2">Leaves</tissue>
    </source>
</reference>
<accession>A0A6A1W798</accession>